<dbReference type="Proteomes" id="UP000533905">
    <property type="component" value="Unassembled WGS sequence"/>
</dbReference>
<comment type="caution">
    <text evidence="1">The sequence shown here is derived from an EMBL/GenBank/DDBJ whole genome shotgun (WGS) entry which is preliminary data.</text>
</comment>
<dbReference type="EMBL" id="JABAIV010000004">
    <property type="protein sequence ID" value="NNG23881.1"/>
    <property type="molecule type" value="Genomic_DNA"/>
</dbReference>
<accession>A0A7Y2JZH1</accession>
<evidence type="ECO:0000313" key="1">
    <source>
        <dbReference type="EMBL" id="NNG23881.1"/>
    </source>
</evidence>
<name>A0A7Y2JZH1_9BURK</name>
<dbReference type="AlphaFoldDB" id="A0A7Y2JZH1"/>
<protein>
    <submittedName>
        <fullName evidence="1">DUF4262 domain-containing protein</fullName>
    </submittedName>
</protein>
<gene>
    <name evidence="1" type="ORF">HGB41_12845</name>
</gene>
<sequence>MVSADPTLAQVGDLPRGWSALRSAVGATWQRWQTGCDEHAAERKALHDIDTYGLHILSVAEDGALPPFSYSIGIGQSLGLPEMIVVGLRHEVAQAAINACYALMKAGQRIVPGARVAGLLGGGFECEIVEVSPAHYREYMGWAWWLYDGPGFRAHQIVFPNTAGVFPWEPAADAWFRNWQPLLNATA</sequence>
<dbReference type="Pfam" id="PF14081">
    <property type="entry name" value="DUF4262"/>
    <property type="match status" value="1"/>
</dbReference>
<evidence type="ECO:0000313" key="2">
    <source>
        <dbReference type="Proteomes" id="UP000533905"/>
    </source>
</evidence>
<keyword evidence="2" id="KW-1185">Reference proteome</keyword>
<proteinExistence type="predicted"/>
<dbReference type="InterPro" id="IPR025358">
    <property type="entry name" value="DUF4262"/>
</dbReference>
<organism evidence="1 2">
    <name type="scientific">Telluria aromaticivorans</name>
    <dbReference type="NCBI Taxonomy" id="2725995"/>
    <lineage>
        <taxon>Bacteria</taxon>
        <taxon>Pseudomonadati</taxon>
        <taxon>Pseudomonadota</taxon>
        <taxon>Betaproteobacteria</taxon>
        <taxon>Burkholderiales</taxon>
        <taxon>Oxalobacteraceae</taxon>
        <taxon>Telluria group</taxon>
        <taxon>Telluria</taxon>
    </lineage>
</organism>
<reference evidence="1 2" key="1">
    <citation type="submission" date="2020-04" db="EMBL/GenBank/DDBJ databases">
        <title>Massilia sp. nov., a cold adapted bacteria isolated from Arctic soil.</title>
        <authorList>
            <person name="Son J."/>
            <person name="Ka J.-O."/>
        </authorList>
    </citation>
    <scope>NUCLEOTIDE SEQUENCE [LARGE SCALE GENOMIC DNA]</scope>
    <source>
        <strain evidence="1 2">ML15P13</strain>
    </source>
</reference>